<dbReference type="RefSeq" id="YP_010112197.1">
    <property type="nucleotide sequence ID" value="NC_055889.1"/>
</dbReference>
<organism evidence="3 4">
    <name type="scientific">uncultured phage cr53_1</name>
    <dbReference type="NCBI Taxonomy" id="2772080"/>
    <lineage>
        <taxon>Viruses</taxon>
        <taxon>Duplodnaviria</taxon>
        <taxon>Heunggongvirae</taxon>
        <taxon>Uroviricota</taxon>
        <taxon>Caudoviricetes</taxon>
        <taxon>Crassvirales</taxon>
        <taxon>Suoliviridae</taxon>
        <taxon>Loutivirinae</taxon>
        <taxon>Blohavirus</taxon>
        <taxon>Blohavirus americanus</taxon>
    </lineage>
</organism>
<reference evidence="3 4" key="1">
    <citation type="submission" date="2020-07" db="EMBL/GenBank/DDBJ databases">
        <title>Taxonomic proposal: Crassvirales, a new order of highly abundant and diverse bacterial viruses.</title>
        <authorList>
            <person name="Shkoporov A.N."/>
            <person name="Stockdale S.R."/>
            <person name="Guerin E."/>
            <person name="Ross R.P."/>
            <person name="Hill C."/>
        </authorList>
    </citation>
    <scope>NUCLEOTIDE SEQUENCE [LARGE SCALE GENOMIC DNA]</scope>
</reference>
<dbReference type="EMBL" id="MT774396">
    <property type="protein sequence ID" value="QOR56745.1"/>
    <property type="molecule type" value="Genomic_DNA"/>
</dbReference>
<sequence length="747" mass="78631">MSNEIATYSMILSKLSLGKSGTECPTKTLILAINSLIVIDNASTYGANECVKIDDIRKKVETWNYYLTVSPTSMSFGASGGSKLFTYSSYKRKVLDGVELSGDISVSLKTTSASGTGFSISGTTVSASANEGTSNRTGTVTITQNESNKTATISLSQSGNTISSYGEWTISVSASPTSVSSSGGTSTITASAKRTVYWASGDVTEETGNPTLSTNLGSLSSSSSPSTLTLGENTSTSSRTATIKATHGGKSATCTVTQAGAEPTIEYVFTISPWQVNVGASGGTGDIGFTSYKLVNGNQISLGYSIDSSTLPSWATYSNGRFTISSNSSTSSRSANVYFTLSESGKRDYATISQSGYVPPADNYVFTWEGGSTSDVSASFLWDFSTNGTAANIPVVSTKNGSSQSWSVSSKPSWITTSTTSSKVTISASDNSGSARSGEVVLTQSGSGKTLTVNVSQDAYVADTYVFTMAPNTYDAPYSNATFIPRTVSTKNGSNIGCSLTSGGTDWVVVGTTGNVIVEILKNTTSNTRSTTLVFTLNESGKTQSIKITQSGRTPTYTFNVTPTNLSVTAAETNETLTVNSYKTVLKSDGSETTESLDYEFSSDTSWVNAARTTTNTTYVTVALNLTTNLRSAKITLTQAESGAQVFTNVIQAGKAEEVVNKLTLNSLTYDNGYLFLSGTAPVKPNAQNYFMFIANYSFNWYASRGITVNGGTAYAGNIVNIYVYSSGSYKLVKSFLLQLGEQTVTY</sequence>
<keyword evidence="4" id="KW-1185">Reference proteome</keyword>
<feature type="domain" description="BACON" evidence="2">
    <location>
        <begin position="503"/>
        <end position="551"/>
    </location>
</feature>
<dbReference type="Pfam" id="PF13004">
    <property type="entry name" value="BACON"/>
    <property type="match status" value="2"/>
</dbReference>
<evidence type="ECO:0000313" key="3">
    <source>
        <dbReference type="EMBL" id="QOR56745.1"/>
    </source>
</evidence>
<proteinExistence type="predicted"/>
<feature type="domain" description="BACON" evidence="2">
    <location>
        <begin position="405"/>
        <end position="457"/>
    </location>
</feature>
<dbReference type="Proteomes" id="UP000593713">
    <property type="component" value="Segment"/>
</dbReference>
<accession>A0A7M1RQM0</accession>
<feature type="region of interest" description="Disordered" evidence="1">
    <location>
        <begin position="202"/>
        <end position="239"/>
    </location>
</feature>
<name>A0A7M1RQM0_9CAUD</name>
<dbReference type="GeneID" id="65130662"/>
<protein>
    <submittedName>
        <fullName evidence="3">Lipocalin-like protein</fullName>
    </submittedName>
</protein>
<dbReference type="InterPro" id="IPR013783">
    <property type="entry name" value="Ig-like_fold"/>
</dbReference>
<dbReference type="Gene3D" id="2.60.40.10">
    <property type="entry name" value="Immunoglobulins"/>
    <property type="match status" value="6"/>
</dbReference>
<feature type="compositionally biased region" description="Low complexity" evidence="1">
    <location>
        <begin position="209"/>
        <end position="231"/>
    </location>
</feature>
<evidence type="ECO:0000313" key="4">
    <source>
        <dbReference type="Proteomes" id="UP000593713"/>
    </source>
</evidence>
<evidence type="ECO:0000259" key="2">
    <source>
        <dbReference type="Pfam" id="PF13004"/>
    </source>
</evidence>
<dbReference type="KEGG" id="vg:65130662"/>
<dbReference type="InterPro" id="IPR024361">
    <property type="entry name" value="BACON"/>
</dbReference>
<evidence type="ECO:0000256" key="1">
    <source>
        <dbReference type="SAM" id="MobiDB-lite"/>
    </source>
</evidence>